<dbReference type="Pfam" id="PF00646">
    <property type="entry name" value="F-box"/>
    <property type="match status" value="1"/>
</dbReference>
<name>A0A6A6JEB4_WESOR</name>
<evidence type="ECO:0000313" key="2">
    <source>
        <dbReference type="EMBL" id="KAF2274627.1"/>
    </source>
</evidence>
<dbReference type="InterPro" id="IPR001810">
    <property type="entry name" value="F-box_dom"/>
</dbReference>
<dbReference type="AlphaFoldDB" id="A0A6A6JEB4"/>
<accession>A0A6A6JEB4</accession>
<evidence type="ECO:0000259" key="1">
    <source>
        <dbReference type="PROSITE" id="PS50181"/>
    </source>
</evidence>
<dbReference type="Proteomes" id="UP000800097">
    <property type="component" value="Unassembled WGS sequence"/>
</dbReference>
<evidence type="ECO:0000313" key="3">
    <source>
        <dbReference type="Proteomes" id="UP000800097"/>
    </source>
</evidence>
<dbReference type="SUPFAM" id="SSF81383">
    <property type="entry name" value="F-box domain"/>
    <property type="match status" value="1"/>
</dbReference>
<dbReference type="PROSITE" id="PS50181">
    <property type="entry name" value="FBOX"/>
    <property type="match status" value="1"/>
</dbReference>
<sequence length="359" mass="40040">MYPPPSHRPTNPVPGYHSVTAYKIPMDQADAIVKTCSYHMNDFDRAVIWFPSGTHSGAAPVPLVSRECLSPLGDLDKLPLELIQCICLQLDMLSLFHLRQTSSRARQVINALHEYKVTATHALDAFCALLWTRSASRVTVSEFYKLLCTANCSICRGQYGNLVFLPTWIRCCSRCLWYNAPQLRVASVTYVKRTLELSKKSLANLPTVTLLPLPAIYPMEKRPSATIVSTYSAALEYVAKNSGSTSIEEALDKLFDSSHIRYMACCALPTYDPQSLQVEYGVSCAGCQLALECDIITGELGADVRDMVYSREGFLKHFIWCEKAQLLWTESVNGAVEPKSMPAVCKEGSHLLWRGKRRG</sequence>
<dbReference type="RefSeq" id="XP_033652166.1">
    <property type="nucleotide sequence ID" value="XM_033803233.1"/>
</dbReference>
<dbReference type="EMBL" id="ML986501">
    <property type="protein sequence ID" value="KAF2274627.1"/>
    <property type="molecule type" value="Genomic_DNA"/>
</dbReference>
<dbReference type="CDD" id="cd09917">
    <property type="entry name" value="F-box_SF"/>
    <property type="match status" value="1"/>
</dbReference>
<dbReference type="GeneID" id="54556408"/>
<organism evidence="2 3">
    <name type="scientific">Westerdykella ornata</name>
    <dbReference type="NCBI Taxonomy" id="318751"/>
    <lineage>
        <taxon>Eukaryota</taxon>
        <taxon>Fungi</taxon>
        <taxon>Dikarya</taxon>
        <taxon>Ascomycota</taxon>
        <taxon>Pezizomycotina</taxon>
        <taxon>Dothideomycetes</taxon>
        <taxon>Pleosporomycetidae</taxon>
        <taxon>Pleosporales</taxon>
        <taxon>Sporormiaceae</taxon>
        <taxon>Westerdykella</taxon>
    </lineage>
</organism>
<reference evidence="2" key="1">
    <citation type="journal article" date="2020" name="Stud. Mycol.">
        <title>101 Dothideomycetes genomes: a test case for predicting lifestyles and emergence of pathogens.</title>
        <authorList>
            <person name="Haridas S."/>
            <person name="Albert R."/>
            <person name="Binder M."/>
            <person name="Bloem J."/>
            <person name="Labutti K."/>
            <person name="Salamov A."/>
            <person name="Andreopoulos B."/>
            <person name="Baker S."/>
            <person name="Barry K."/>
            <person name="Bills G."/>
            <person name="Bluhm B."/>
            <person name="Cannon C."/>
            <person name="Castanera R."/>
            <person name="Culley D."/>
            <person name="Daum C."/>
            <person name="Ezra D."/>
            <person name="Gonzalez J."/>
            <person name="Henrissat B."/>
            <person name="Kuo A."/>
            <person name="Liang C."/>
            <person name="Lipzen A."/>
            <person name="Lutzoni F."/>
            <person name="Magnuson J."/>
            <person name="Mondo S."/>
            <person name="Nolan M."/>
            <person name="Ohm R."/>
            <person name="Pangilinan J."/>
            <person name="Park H.-J."/>
            <person name="Ramirez L."/>
            <person name="Alfaro M."/>
            <person name="Sun H."/>
            <person name="Tritt A."/>
            <person name="Yoshinaga Y."/>
            <person name="Zwiers L.-H."/>
            <person name="Turgeon B."/>
            <person name="Goodwin S."/>
            <person name="Spatafora J."/>
            <person name="Crous P."/>
            <person name="Grigoriev I."/>
        </authorList>
    </citation>
    <scope>NUCLEOTIDE SEQUENCE</scope>
    <source>
        <strain evidence="2">CBS 379.55</strain>
    </source>
</reference>
<keyword evidence="3" id="KW-1185">Reference proteome</keyword>
<dbReference type="OrthoDB" id="2687876at2759"/>
<protein>
    <recommendedName>
        <fullName evidence="1">F-box domain-containing protein</fullName>
    </recommendedName>
</protein>
<gene>
    <name evidence="2" type="ORF">EI97DRAFT_95024</name>
</gene>
<feature type="domain" description="F-box" evidence="1">
    <location>
        <begin position="72"/>
        <end position="118"/>
    </location>
</feature>
<proteinExistence type="predicted"/>
<dbReference type="InterPro" id="IPR036047">
    <property type="entry name" value="F-box-like_dom_sf"/>
</dbReference>